<evidence type="ECO:0000256" key="7">
    <source>
        <dbReference type="SAM" id="Phobius"/>
    </source>
</evidence>
<keyword evidence="5 7" id="KW-1133">Transmembrane helix</keyword>
<evidence type="ECO:0000256" key="2">
    <source>
        <dbReference type="ARBA" id="ARBA00006162"/>
    </source>
</evidence>
<feature type="transmembrane region" description="Helical" evidence="7">
    <location>
        <begin position="225"/>
        <end position="245"/>
    </location>
</feature>
<feature type="transmembrane region" description="Helical" evidence="7">
    <location>
        <begin position="465"/>
        <end position="491"/>
    </location>
</feature>
<feature type="transmembrane region" description="Helical" evidence="7">
    <location>
        <begin position="273"/>
        <end position="293"/>
    </location>
</feature>
<evidence type="ECO:0000313" key="9">
    <source>
        <dbReference type="EMBL" id="MCV7168405.1"/>
    </source>
</evidence>
<dbReference type="Gene3D" id="3.10.20.90">
    <property type="entry name" value="Phosphatidylinositol 3-kinase Catalytic Subunit, Chain A, domain 1"/>
    <property type="match status" value="1"/>
</dbReference>
<keyword evidence="10" id="KW-1185">Reference proteome</keyword>
<sequence length="494" mass="50250">MTGFRELDRSPSMSAAAEHIRISVLGERTQLDIALPLDVPVAALLPDLIALVRSRHGDEAEDTSASAPQVWHKVWVLGRMAPAATSLSPDTTLREAGVGSGELLRLTRQRALSPPTLHDDVVDAAARLNKSAHAGWSAESARQMGCAGLMAAGLAWAYFVAGDAFARHRPAMVALALLVVAATVGAATLAHRVYRRADVGIALGWTIIPVIAALCWVAVQGRGSLALAAGTTALIVVLGACRWVIGTGGWALLACGVFLTAASMAALGHAAGAGASTAGAVAAVLAAFACPTASRIRLRRPRVSTGTKDPDEPRPRLVDGFGEADRIACPDAKLPTAETVWADVRAAERTRSALSAGLAATVAGGAATVLYAAPVDWARVVFAALCGMVLALLAAAARDPLQQASFGIPAAGIVVIAAARAQDGATVIAQAALVVLSVAVVAVGAAALVGAAGATPGWMRPTTAYLRYSAFVALIPVALWADGLIGTISMVGSP</sequence>
<gene>
    <name evidence="9" type="primary">eccD</name>
    <name evidence="9" type="ORF">H7I41_00565</name>
</gene>
<accession>A0A9X3BL08</accession>
<comment type="caution">
    <text evidence="9">The sequence shown here is derived from an EMBL/GenBank/DDBJ whole genome shotgun (WGS) entry which is preliminary data.</text>
</comment>
<evidence type="ECO:0000256" key="4">
    <source>
        <dbReference type="ARBA" id="ARBA00022692"/>
    </source>
</evidence>
<keyword evidence="3" id="KW-1003">Cell membrane</keyword>
<dbReference type="Pfam" id="PF19053">
    <property type="entry name" value="EccD"/>
    <property type="match status" value="1"/>
</dbReference>
<feature type="transmembrane region" description="Helical" evidence="7">
    <location>
        <begin position="250"/>
        <end position="267"/>
    </location>
</feature>
<evidence type="ECO:0000256" key="5">
    <source>
        <dbReference type="ARBA" id="ARBA00022989"/>
    </source>
</evidence>
<dbReference type="RefSeq" id="WP_264010597.1">
    <property type="nucleotide sequence ID" value="NZ_JACKSJ010000009.1"/>
</dbReference>
<dbReference type="GO" id="GO:0005886">
    <property type="term" value="C:plasma membrane"/>
    <property type="evidence" value="ECO:0007669"/>
    <property type="project" value="UniProtKB-SubCell"/>
</dbReference>
<proteinExistence type="inferred from homology"/>
<dbReference type="Proteomes" id="UP001140293">
    <property type="component" value="Unassembled WGS sequence"/>
</dbReference>
<reference evidence="9" key="2">
    <citation type="journal article" date="2022" name="BMC Genomics">
        <title>Comparative genome analysis of mycobacteria focusing on tRNA and non-coding RNA.</title>
        <authorList>
            <person name="Behra P.R.K."/>
            <person name="Pettersson B.M.F."/>
            <person name="Ramesh M."/>
            <person name="Das S."/>
            <person name="Dasgupta S."/>
            <person name="Kirsebom L.A."/>
        </authorList>
    </citation>
    <scope>NUCLEOTIDE SEQUENCE</scope>
    <source>
        <strain evidence="9">DSM 44615</strain>
    </source>
</reference>
<protein>
    <submittedName>
        <fullName evidence="9">Type VII secretion integral membrane protein EccD</fullName>
    </submittedName>
</protein>
<dbReference type="InterPro" id="IPR044049">
    <property type="entry name" value="EccD_transm"/>
</dbReference>
<keyword evidence="4 7" id="KW-0812">Transmembrane</keyword>
<dbReference type="InterPro" id="IPR024962">
    <property type="entry name" value="YukD-like"/>
</dbReference>
<feature type="domain" description="EccD-like transmembrane" evidence="8">
    <location>
        <begin position="146"/>
        <end position="484"/>
    </location>
</feature>
<feature type="transmembrane region" description="Helical" evidence="7">
    <location>
        <begin position="404"/>
        <end position="421"/>
    </location>
</feature>
<evidence type="ECO:0000256" key="3">
    <source>
        <dbReference type="ARBA" id="ARBA00022475"/>
    </source>
</evidence>
<feature type="transmembrane region" description="Helical" evidence="7">
    <location>
        <begin position="377"/>
        <end position="397"/>
    </location>
</feature>
<dbReference type="InterPro" id="IPR006707">
    <property type="entry name" value="T7SS_EccD"/>
</dbReference>
<dbReference type="EMBL" id="JACKSJ010000009">
    <property type="protein sequence ID" value="MCV7168405.1"/>
    <property type="molecule type" value="Genomic_DNA"/>
</dbReference>
<evidence type="ECO:0000256" key="1">
    <source>
        <dbReference type="ARBA" id="ARBA00004651"/>
    </source>
</evidence>
<dbReference type="NCBIfam" id="TIGR03920">
    <property type="entry name" value="T7SS_EccD"/>
    <property type="match status" value="1"/>
</dbReference>
<feature type="transmembrane region" description="Helical" evidence="7">
    <location>
        <begin position="427"/>
        <end position="453"/>
    </location>
</feature>
<feature type="transmembrane region" description="Helical" evidence="7">
    <location>
        <begin position="171"/>
        <end position="190"/>
    </location>
</feature>
<name>A0A9X3BL08_9MYCO</name>
<dbReference type="Pfam" id="PF08817">
    <property type="entry name" value="YukD"/>
    <property type="match status" value="1"/>
</dbReference>
<feature type="transmembrane region" description="Helical" evidence="7">
    <location>
        <begin position="353"/>
        <end position="371"/>
    </location>
</feature>
<feature type="transmembrane region" description="Helical" evidence="7">
    <location>
        <begin position="202"/>
        <end position="219"/>
    </location>
</feature>
<reference evidence="9" key="1">
    <citation type="submission" date="2020-07" db="EMBL/GenBank/DDBJ databases">
        <authorList>
            <person name="Pettersson B.M.F."/>
            <person name="Behra P.R.K."/>
            <person name="Ramesh M."/>
            <person name="Das S."/>
            <person name="Dasgupta S."/>
            <person name="Kirsebom L.A."/>
        </authorList>
    </citation>
    <scope>NUCLEOTIDE SEQUENCE</scope>
    <source>
        <strain evidence="9">DSM 44615</strain>
    </source>
</reference>
<evidence type="ECO:0000313" key="10">
    <source>
        <dbReference type="Proteomes" id="UP001140293"/>
    </source>
</evidence>
<comment type="subcellular location">
    <subcellularLocation>
        <location evidence="1">Cell membrane</location>
        <topology evidence="1">Multi-pass membrane protein</topology>
    </subcellularLocation>
</comment>
<evidence type="ECO:0000256" key="6">
    <source>
        <dbReference type="ARBA" id="ARBA00023136"/>
    </source>
</evidence>
<organism evidence="9 10">
    <name type="scientific">[Mycobacterium] manitobense</name>
    <dbReference type="NCBI Taxonomy" id="190147"/>
    <lineage>
        <taxon>Bacteria</taxon>
        <taxon>Bacillati</taxon>
        <taxon>Actinomycetota</taxon>
        <taxon>Actinomycetes</taxon>
        <taxon>Mycobacteriales</taxon>
        <taxon>Mycobacteriaceae</taxon>
        <taxon>Mycolicibacterium</taxon>
    </lineage>
</organism>
<dbReference type="AlphaFoldDB" id="A0A9X3BL08"/>
<comment type="similarity">
    <text evidence="2">Belongs to the EccD/Snm4 family.</text>
</comment>
<evidence type="ECO:0000259" key="8">
    <source>
        <dbReference type="Pfam" id="PF19053"/>
    </source>
</evidence>
<feature type="transmembrane region" description="Helical" evidence="7">
    <location>
        <begin position="146"/>
        <end position="165"/>
    </location>
</feature>
<keyword evidence="6 7" id="KW-0472">Membrane</keyword>